<keyword evidence="3" id="KW-1185">Reference proteome</keyword>
<organism evidence="2 3">
    <name type="scientific">Clydaea vesicula</name>
    <dbReference type="NCBI Taxonomy" id="447962"/>
    <lineage>
        <taxon>Eukaryota</taxon>
        <taxon>Fungi</taxon>
        <taxon>Fungi incertae sedis</taxon>
        <taxon>Chytridiomycota</taxon>
        <taxon>Chytridiomycota incertae sedis</taxon>
        <taxon>Chytridiomycetes</taxon>
        <taxon>Lobulomycetales</taxon>
        <taxon>Lobulomycetaceae</taxon>
        <taxon>Clydaea</taxon>
    </lineage>
</organism>
<comment type="caution">
    <text evidence="2">The sequence shown here is derived from an EMBL/GenBank/DDBJ whole genome shotgun (WGS) entry which is preliminary data.</text>
</comment>
<name>A0AAD5XUN1_9FUNG</name>
<gene>
    <name evidence="2" type="ORF">HK099_005892</name>
</gene>
<evidence type="ECO:0000256" key="1">
    <source>
        <dbReference type="SAM" id="MobiDB-lite"/>
    </source>
</evidence>
<proteinExistence type="predicted"/>
<evidence type="ECO:0000313" key="2">
    <source>
        <dbReference type="EMBL" id="KAJ3216404.1"/>
    </source>
</evidence>
<evidence type="ECO:0000313" key="3">
    <source>
        <dbReference type="Proteomes" id="UP001211065"/>
    </source>
</evidence>
<evidence type="ECO:0008006" key="4">
    <source>
        <dbReference type="Google" id="ProtNLM"/>
    </source>
</evidence>
<dbReference type="Proteomes" id="UP001211065">
    <property type="component" value="Unassembled WGS sequence"/>
</dbReference>
<feature type="region of interest" description="Disordered" evidence="1">
    <location>
        <begin position="225"/>
        <end position="266"/>
    </location>
</feature>
<sequence>MVNRLLQEYIEKYKTEFGYVQQNVKYIDQIALYQSVKVFTNYSVNIQERFVPKVKTFITQMIIKKQAKTIPKNMEKKDWVKNLQARNSIVISIRNILPDTIEKDSVAYDVHNTKKYFEAYYKLGLLYEEYNLKEFNVFPLSTSTIPRHIRFDTNILIKAILNLRGQLANGNLSVENDMDYIWNTLFNLKKKPFKSRSGMVFSGCIETDGVSVSICLEDIATHNKKKNRKGKKRKKPDVEENEPVKKTKNLDKKKTQNESVKKTKKLDKKDIPSEYFQENTLKENHVYIDPNKRDLLYCLGSNGEKLRYTQMQRRYETRSKKYSIIRKKLEEHNVNLYQQNVYGKNGLRNYNLPIPSRKLLDPIAYHGVNTTVLIGDWSRTAMKYQVPTKGKGFREMFKKSGYQVCLVNEYLTSSICPGCKTRSLEKFKEPPNPNPSKNGKVIEIHGLLRCKNENCEQMVNGNAVRDFGIGMM</sequence>
<protein>
    <recommendedName>
        <fullName evidence="4">Transposase</fullName>
    </recommendedName>
</protein>
<feature type="compositionally biased region" description="Basic residues" evidence="1">
    <location>
        <begin position="225"/>
        <end position="235"/>
    </location>
</feature>
<dbReference type="AlphaFoldDB" id="A0AAD5XUN1"/>
<dbReference type="EMBL" id="JADGJW010000480">
    <property type="protein sequence ID" value="KAJ3216404.1"/>
    <property type="molecule type" value="Genomic_DNA"/>
</dbReference>
<reference evidence="2" key="1">
    <citation type="submission" date="2020-05" db="EMBL/GenBank/DDBJ databases">
        <title>Phylogenomic resolution of chytrid fungi.</title>
        <authorList>
            <person name="Stajich J.E."/>
            <person name="Amses K."/>
            <person name="Simmons R."/>
            <person name="Seto K."/>
            <person name="Myers J."/>
            <person name="Bonds A."/>
            <person name="Quandt C.A."/>
            <person name="Barry K."/>
            <person name="Liu P."/>
            <person name="Grigoriev I."/>
            <person name="Longcore J.E."/>
            <person name="James T.Y."/>
        </authorList>
    </citation>
    <scope>NUCLEOTIDE SEQUENCE</scope>
    <source>
        <strain evidence="2">JEL0476</strain>
    </source>
</reference>
<feature type="compositionally biased region" description="Basic and acidic residues" evidence="1">
    <location>
        <begin position="236"/>
        <end position="266"/>
    </location>
</feature>
<accession>A0AAD5XUN1</accession>